<feature type="site" description="Could be important to modulate the pK values of the two catalytic cysteine residues" evidence="8">
    <location>
        <position position="164"/>
    </location>
</feature>
<protein>
    <recommendedName>
        <fullName evidence="3 8">Diaminopimelate epimerase</fullName>
        <shortName evidence="8">DAP epimerase</shortName>
        <ecNumber evidence="3 8">5.1.1.7</ecNumber>
    </recommendedName>
    <alternativeName>
        <fullName evidence="8">PLP-independent amino acid racemase</fullName>
    </alternativeName>
</protein>
<dbReference type="SUPFAM" id="SSF54506">
    <property type="entry name" value="Diaminopimelate epimerase-like"/>
    <property type="match status" value="1"/>
</dbReference>
<comment type="caution">
    <text evidence="8">Lacks conserved residue(s) required for the propagation of feature annotation.</text>
</comment>
<feature type="binding site" evidence="8">
    <location>
        <position position="195"/>
    </location>
    <ligand>
        <name>substrate</name>
    </ligand>
</feature>
<feature type="binding site" evidence="8">
    <location>
        <begin position="213"/>
        <end position="214"/>
    </location>
    <ligand>
        <name>substrate</name>
    </ligand>
</feature>
<dbReference type="Proteomes" id="UP000653127">
    <property type="component" value="Unassembled WGS sequence"/>
</dbReference>
<dbReference type="Gene3D" id="3.10.310.10">
    <property type="entry name" value="Diaminopimelate Epimerase, Chain A, domain 1"/>
    <property type="match status" value="2"/>
</dbReference>
<dbReference type="NCBIfam" id="TIGR00652">
    <property type="entry name" value="DapF"/>
    <property type="match status" value="1"/>
</dbReference>
<dbReference type="HAMAP" id="MF_00197">
    <property type="entry name" value="DAP_epimerase"/>
    <property type="match status" value="1"/>
</dbReference>
<evidence type="ECO:0000256" key="4">
    <source>
        <dbReference type="ARBA" id="ARBA00022605"/>
    </source>
</evidence>
<evidence type="ECO:0000256" key="8">
    <source>
        <dbReference type="HAMAP-Rule" id="MF_00197"/>
    </source>
</evidence>
<accession>A0A926DX87</accession>
<dbReference type="PROSITE" id="PS01326">
    <property type="entry name" value="DAP_EPIMERASE"/>
    <property type="match status" value="1"/>
</dbReference>
<feature type="binding site" evidence="8">
    <location>
        <position position="13"/>
    </location>
    <ligand>
        <name>substrate</name>
    </ligand>
</feature>
<keyword evidence="6 8" id="KW-0413">Isomerase</keyword>
<dbReference type="InterPro" id="IPR001653">
    <property type="entry name" value="DAP_epimerase_DapF"/>
</dbReference>
<feature type="active site" evidence="9">
    <location>
        <position position="73"/>
    </location>
</feature>
<comment type="function">
    <text evidence="8">Catalyzes the stereoinversion of LL-2,6-diaminopimelate (L,L-DAP) to meso-diaminopimelate (meso-DAP), a precursor of L-lysine and an essential component of the bacterial peptidoglycan.</text>
</comment>
<evidence type="ECO:0000256" key="2">
    <source>
        <dbReference type="ARBA" id="ARBA00010219"/>
    </source>
</evidence>
<keyword evidence="11" id="KW-1185">Reference proteome</keyword>
<dbReference type="GO" id="GO:0008837">
    <property type="term" value="F:diaminopimelate epimerase activity"/>
    <property type="evidence" value="ECO:0007669"/>
    <property type="project" value="UniProtKB-UniRule"/>
</dbReference>
<dbReference type="PANTHER" id="PTHR31689">
    <property type="entry name" value="DIAMINOPIMELATE EPIMERASE, CHLOROPLASTIC"/>
    <property type="match status" value="1"/>
</dbReference>
<proteinExistence type="inferred from homology"/>
<evidence type="ECO:0000256" key="9">
    <source>
        <dbReference type="PROSITE-ProRule" id="PRU10125"/>
    </source>
</evidence>
<dbReference type="EC" id="5.1.1.7" evidence="3 8"/>
<comment type="subunit">
    <text evidence="8">Homodimer.</text>
</comment>
<dbReference type="GO" id="GO:0005829">
    <property type="term" value="C:cytosol"/>
    <property type="evidence" value="ECO:0007669"/>
    <property type="project" value="TreeGrafter"/>
</dbReference>
<evidence type="ECO:0000256" key="7">
    <source>
        <dbReference type="ARBA" id="ARBA00051712"/>
    </source>
</evidence>
<dbReference type="PANTHER" id="PTHR31689:SF0">
    <property type="entry name" value="DIAMINOPIMELATE EPIMERASE"/>
    <property type="match status" value="1"/>
</dbReference>
<comment type="similarity">
    <text evidence="2 8">Belongs to the diaminopimelate epimerase family.</text>
</comment>
<evidence type="ECO:0000313" key="10">
    <source>
        <dbReference type="EMBL" id="MBC8545771.1"/>
    </source>
</evidence>
<feature type="binding site" evidence="8">
    <location>
        <begin position="74"/>
        <end position="75"/>
    </location>
    <ligand>
        <name>substrate</name>
    </ligand>
</feature>
<evidence type="ECO:0000256" key="5">
    <source>
        <dbReference type="ARBA" id="ARBA00023154"/>
    </source>
</evidence>
<dbReference type="EMBL" id="JACRST010000001">
    <property type="protein sequence ID" value="MBC8545771.1"/>
    <property type="molecule type" value="Genomic_DNA"/>
</dbReference>
<keyword evidence="4 8" id="KW-0028">Amino-acid biosynthesis</keyword>
<feature type="site" description="Could be important to modulate the pK values of the two catalytic cysteine residues" evidence="8">
    <location>
        <position position="213"/>
    </location>
</feature>
<feature type="binding site" evidence="8">
    <location>
        <position position="162"/>
    </location>
    <ligand>
        <name>substrate</name>
    </ligand>
</feature>
<evidence type="ECO:0000256" key="3">
    <source>
        <dbReference type="ARBA" id="ARBA00013080"/>
    </source>
</evidence>
<sequence>MKRRFTKMHGCGNDYVYFDCMEQKFPEPEKNAVWISDRHRGVGGDGIILICPSEVADAKMRIFNIDGSEGRMCGNGIRCVGKFLYDKGIVHKTELAVETLSGVKRLSLQVEDGAVTSVTVDMGPAELVPEKIPVHLPGERAVGAPLEVDGETYAVTCVSMGNPHCVVFCGDPDAVELEKLGPRFEYHPAFPERVNTEFVSVEDSHTLHMRVWERGSGETMACGTGACASVVAAVLNGHCPKDKDVTVRLRGGDLSIRYTDRTVWMTGEAKIAFEGEIEL</sequence>
<name>A0A926DX87_9FIRM</name>
<evidence type="ECO:0000313" key="11">
    <source>
        <dbReference type="Proteomes" id="UP000653127"/>
    </source>
</evidence>
<dbReference type="RefSeq" id="WP_249281911.1">
    <property type="nucleotide sequence ID" value="NZ_JACRST010000001.1"/>
</dbReference>
<organism evidence="10 11">
    <name type="scientific">Ligaoa zhengdingensis</name>
    <dbReference type="NCBI Taxonomy" id="2763658"/>
    <lineage>
        <taxon>Bacteria</taxon>
        <taxon>Bacillati</taxon>
        <taxon>Bacillota</taxon>
        <taxon>Clostridia</taxon>
        <taxon>Eubacteriales</taxon>
        <taxon>Oscillospiraceae</taxon>
        <taxon>Ligaoa</taxon>
    </lineage>
</organism>
<keyword evidence="8" id="KW-0963">Cytoplasm</keyword>
<dbReference type="GO" id="GO:0009089">
    <property type="term" value="P:lysine biosynthetic process via diaminopimelate"/>
    <property type="evidence" value="ECO:0007669"/>
    <property type="project" value="UniProtKB-UniRule"/>
</dbReference>
<dbReference type="Pfam" id="PF01678">
    <property type="entry name" value="DAP_epimerase"/>
    <property type="match status" value="2"/>
</dbReference>
<comment type="catalytic activity">
    <reaction evidence="7 8">
        <text>(2S,6S)-2,6-diaminopimelate = meso-2,6-diaminopimelate</text>
        <dbReference type="Rhea" id="RHEA:15393"/>
        <dbReference type="ChEBI" id="CHEBI:57609"/>
        <dbReference type="ChEBI" id="CHEBI:57791"/>
        <dbReference type="EC" id="5.1.1.7"/>
    </reaction>
</comment>
<feature type="active site" description="Proton acceptor" evidence="8">
    <location>
        <position position="222"/>
    </location>
</feature>
<reference evidence="10" key="1">
    <citation type="submission" date="2020-08" db="EMBL/GenBank/DDBJ databases">
        <title>Genome public.</title>
        <authorList>
            <person name="Liu C."/>
            <person name="Sun Q."/>
        </authorList>
    </citation>
    <scope>NUCLEOTIDE SEQUENCE</scope>
    <source>
        <strain evidence="10">NSJ-31</strain>
    </source>
</reference>
<evidence type="ECO:0000256" key="1">
    <source>
        <dbReference type="ARBA" id="ARBA00005196"/>
    </source>
</evidence>
<evidence type="ECO:0000256" key="6">
    <source>
        <dbReference type="ARBA" id="ARBA00023235"/>
    </source>
</evidence>
<comment type="pathway">
    <text evidence="1 8">Amino-acid biosynthesis; L-lysine biosynthesis via DAP pathway; DL-2,6-diaminopimelate from LL-2,6-diaminopimelate: step 1/1.</text>
</comment>
<keyword evidence="5 8" id="KW-0457">Lysine biosynthesis</keyword>
<feature type="binding site" evidence="8">
    <location>
        <begin position="223"/>
        <end position="224"/>
    </location>
    <ligand>
        <name>substrate</name>
    </ligand>
</feature>
<dbReference type="InterPro" id="IPR018510">
    <property type="entry name" value="DAP_epimerase_AS"/>
</dbReference>
<feature type="active site" description="Proton donor" evidence="8">
    <location>
        <position position="73"/>
    </location>
</feature>
<comment type="caution">
    <text evidence="10">The sequence shown here is derived from an EMBL/GenBank/DDBJ whole genome shotgun (WGS) entry which is preliminary data.</text>
</comment>
<dbReference type="AlphaFoldDB" id="A0A926DX87"/>
<gene>
    <name evidence="8" type="primary">dapF</name>
    <name evidence="10" type="ORF">H8711_02305</name>
</gene>
<comment type="subcellular location">
    <subcellularLocation>
        <location evidence="8">Cytoplasm</location>
    </subcellularLocation>
</comment>
<feature type="binding site" evidence="8">
    <location>
        <position position="64"/>
    </location>
    <ligand>
        <name>substrate</name>
    </ligand>
</feature>